<gene>
    <name evidence="2" type="ORF">BDD14_3751</name>
</gene>
<accession>A0A4Q7YYJ0</accession>
<dbReference type="InterPro" id="IPR009057">
    <property type="entry name" value="Homeodomain-like_sf"/>
</dbReference>
<evidence type="ECO:0000313" key="3">
    <source>
        <dbReference type="Proteomes" id="UP000292958"/>
    </source>
</evidence>
<keyword evidence="1" id="KW-0175">Coiled coil</keyword>
<organism evidence="2 3">
    <name type="scientific">Edaphobacter modestus</name>
    <dbReference type="NCBI Taxonomy" id="388466"/>
    <lineage>
        <taxon>Bacteria</taxon>
        <taxon>Pseudomonadati</taxon>
        <taxon>Acidobacteriota</taxon>
        <taxon>Terriglobia</taxon>
        <taxon>Terriglobales</taxon>
        <taxon>Acidobacteriaceae</taxon>
        <taxon>Edaphobacter</taxon>
    </lineage>
</organism>
<reference evidence="2 3" key="1">
    <citation type="submission" date="2019-02" db="EMBL/GenBank/DDBJ databases">
        <title>Genomic Encyclopedia of Archaeal and Bacterial Type Strains, Phase II (KMG-II): from individual species to whole genera.</title>
        <authorList>
            <person name="Goeker M."/>
        </authorList>
    </citation>
    <scope>NUCLEOTIDE SEQUENCE [LARGE SCALE GENOMIC DNA]</scope>
    <source>
        <strain evidence="2 3">DSM 18101</strain>
    </source>
</reference>
<feature type="coiled-coil region" evidence="1">
    <location>
        <begin position="88"/>
        <end position="115"/>
    </location>
</feature>
<dbReference type="InterPro" id="IPR002514">
    <property type="entry name" value="Transposase_8"/>
</dbReference>
<dbReference type="AlphaFoldDB" id="A0A4Q7YYJ0"/>
<comment type="caution">
    <text evidence="2">The sequence shown here is derived from an EMBL/GenBank/DDBJ whole genome shotgun (WGS) entry which is preliminary data.</text>
</comment>
<proteinExistence type="predicted"/>
<keyword evidence="3" id="KW-1185">Reference proteome</keyword>
<dbReference type="GO" id="GO:0003677">
    <property type="term" value="F:DNA binding"/>
    <property type="evidence" value="ECO:0007669"/>
    <property type="project" value="InterPro"/>
</dbReference>
<dbReference type="InterPro" id="IPR052546">
    <property type="entry name" value="Transposase_8_domain"/>
</dbReference>
<evidence type="ECO:0000313" key="2">
    <source>
        <dbReference type="EMBL" id="RZU42199.1"/>
    </source>
</evidence>
<name>A0A4Q7YYJ0_9BACT</name>
<dbReference type="Pfam" id="PF01527">
    <property type="entry name" value="HTH_Tnp_1"/>
    <property type="match status" value="1"/>
</dbReference>
<dbReference type="PANTHER" id="PTHR33609:SF1">
    <property type="entry name" value="TRANSPOSASE"/>
    <property type="match status" value="1"/>
</dbReference>
<protein>
    <submittedName>
        <fullName evidence="2">Transposase</fullName>
    </submittedName>
</protein>
<dbReference type="Proteomes" id="UP000292958">
    <property type="component" value="Unassembled WGS sequence"/>
</dbReference>
<dbReference type="SUPFAM" id="SSF46689">
    <property type="entry name" value="Homeodomain-like"/>
    <property type="match status" value="1"/>
</dbReference>
<dbReference type="GO" id="GO:0004803">
    <property type="term" value="F:transposase activity"/>
    <property type="evidence" value="ECO:0007669"/>
    <property type="project" value="InterPro"/>
</dbReference>
<evidence type="ECO:0000256" key="1">
    <source>
        <dbReference type="SAM" id="Coils"/>
    </source>
</evidence>
<dbReference type="GO" id="GO:0006313">
    <property type="term" value="P:DNA transposition"/>
    <property type="evidence" value="ECO:0007669"/>
    <property type="project" value="InterPro"/>
</dbReference>
<dbReference type="PANTHER" id="PTHR33609">
    <property type="entry name" value="LOW CALCIUM RESPONSE LOCUS PROTEIN S"/>
    <property type="match status" value="1"/>
</dbReference>
<dbReference type="EMBL" id="SHKW01000001">
    <property type="protein sequence ID" value="RZU42199.1"/>
    <property type="molecule type" value="Genomic_DNA"/>
</dbReference>
<sequence>MRIAVLERVVKVQLQIAPAWFVPVTKRHTGTRRAYVPRQEVWGGAGSEPATQIEVAVANGKTTAQACKEAEIVEQTYFRWRKEYGGLQVDQAKRLKELEHENAKLKRLVAELSLDKLVLKDIASGNF</sequence>